<dbReference type="EMBL" id="UZAF01017091">
    <property type="protein sequence ID" value="VDO37823.1"/>
    <property type="molecule type" value="Genomic_DNA"/>
</dbReference>
<dbReference type="InterPro" id="IPR001772">
    <property type="entry name" value="KA1_dom"/>
</dbReference>
<dbReference type="AlphaFoldDB" id="A0A0N4WFP9"/>
<dbReference type="InterPro" id="IPR011009">
    <property type="entry name" value="Kinase-like_dom_sf"/>
</dbReference>
<comment type="similarity">
    <text evidence="2">Belongs to the aminoglycoside phosphotransferase family.</text>
</comment>
<dbReference type="GO" id="GO:0005737">
    <property type="term" value="C:cytoplasm"/>
    <property type="evidence" value="ECO:0007669"/>
    <property type="project" value="UniProtKB-SubCell"/>
</dbReference>
<evidence type="ECO:0000256" key="2">
    <source>
        <dbReference type="ARBA" id="ARBA00006219"/>
    </source>
</evidence>
<comment type="function">
    <text evidence="7">Catalyzes the GTP-dependent phosphorylation of 5-hydroxy-L-lysine.</text>
</comment>
<dbReference type="OrthoDB" id="9973935at2759"/>
<keyword evidence="3" id="KW-0963">Cytoplasm</keyword>
<dbReference type="EC" id="2.7.1.81" evidence="8"/>
<accession>A0A0N4WFP9</accession>
<feature type="domain" description="KA1" evidence="10">
    <location>
        <begin position="71"/>
        <end position="122"/>
    </location>
</feature>
<reference evidence="11 12" key="2">
    <citation type="submission" date="2018-11" db="EMBL/GenBank/DDBJ databases">
        <authorList>
            <consortium name="Pathogen Informatics"/>
        </authorList>
    </citation>
    <scope>NUCLEOTIDE SEQUENCE [LARGE SCALE GENOMIC DNA]</scope>
    <source>
        <strain evidence="11 12">MHpl1</strain>
    </source>
</reference>
<evidence type="ECO:0000256" key="5">
    <source>
        <dbReference type="ARBA" id="ARBA00022777"/>
    </source>
</evidence>
<dbReference type="Proteomes" id="UP000268014">
    <property type="component" value="Unassembled WGS sequence"/>
</dbReference>
<protein>
    <recommendedName>
        <fullName evidence="9">Hydroxylysine kinase</fullName>
        <ecNumber evidence="8">2.7.1.81</ecNumber>
    </recommendedName>
</protein>
<gene>
    <name evidence="11" type="ORF">HPLM_LOCUS9558</name>
</gene>
<evidence type="ECO:0000259" key="10">
    <source>
        <dbReference type="PROSITE" id="PS50032"/>
    </source>
</evidence>
<organism evidence="13">
    <name type="scientific">Haemonchus placei</name>
    <name type="common">Barber's pole worm</name>
    <dbReference type="NCBI Taxonomy" id="6290"/>
    <lineage>
        <taxon>Eukaryota</taxon>
        <taxon>Metazoa</taxon>
        <taxon>Ecdysozoa</taxon>
        <taxon>Nematoda</taxon>
        <taxon>Chromadorea</taxon>
        <taxon>Rhabditida</taxon>
        <taxon>Rhabditina</taxon>
        <taxon>Rhabditomorpha</taxon>
        <taxon>Strongyloidea</taxon>
        <taxon>Trichostrongylidae</taxon>
        <taxon>Haemonchus</taxon>
    </lineage>
</organism>
<dbReference type="InterPro" id="IPR002575">
    <property type="entry name" value="Aminoglycoside_PTrfase"/>
</dbReference>
<evidence type="ECO:0000313" key="12">
    <source>
        <dbReference type="Proteomes" id="UP000268014"/>
    </source>
</evidence>
<evidence type="ECO:0000313" key="13">
    <source>
        <dbReference type="WBParaSite" id="HPLM_0000956601-mRNA-1"/>
    </source>
</evidence>
<comment type="subcellular location">
    <subcellularLocation>
        <location evidence="1">Cytoplasm</location>
    </subcellularLocation>
</comment>
<dbReference type="Gene3D" id="3.90.1200.10">
    <property type="match status" value="1"/>
</dbReference>
<evidence type="ECO:0000313" key="11">
    <source>
        <dbReference type="EMBL" id="VDO37823.1"/>
    </source>
</evidence>
<dbReference type="STRING" id="6290.A0A0N4WFP9"/>
<evidence type="ECO:0000256" key="8">
    <source>
        <dbReference type="ARBA" id="ARBA00038873"/>
    </source>
</evidence>
<dbReference type="InterPro" id="IPR050249">
    <property type="entry name" value="Pseudomonas-type_ThrB"/>
</dbReference>
<dbReference type="PANTHER" id="PTHR21064:SF1">
    <property type="entry name" value="HYDROXYLYSINE KINASE"/>
    <property type="match status" value="1"/>
</dbReference>
<dbReference type="SUPFAM" id="SSF56112">
    <property type="entry name" value="Protein kinase-like (PK-like)"/>
    <property type="match status" value="1"/>
</dbReference>
<sequence length="348" mass="39500">MEPYSCDEITQAPVPDYYHLHRLLKSSYGINQAGLEELTGYDDCNYLLTDVIWENGTDCSKAILKVSNPLEAKCEQNIDFQIKICQVLNDEGIPCPTTIKRLDGRDWAFEEILDGVHLPVRLFEIIPGSNLENFTYSSEVIENLGELLAKFHVIADKSKLTVDHVPYIAIEHRRGILKEAEMLKEQSLISKEKFQLIAECLAEFDDRIANHREMHEIGLIHSDINETNVLMIERNGTTEITGLLDFGDVHESFRIVDIASTILYLYLSDKQKQTLKSLTDGVLKGYQKVRNVSDCTHLITAMKARLSCSLVYGLRTARMNLRGGNVDYVLRTQSNGWEVLQELHHGAS</sequence>
<dbReference type="PROSITE" id="PS50032">
    <property type="entry name" value="KA1"/>
    <property type="match status" value="1"/>
</dbReference>
<evidence type="ECO:0000256" key="7">
    <source>
        <dbReference type="ARBA" id="ARBA00037368"/>
    </source>
</evidence>
<dbReference type="OMA" id="AAHSCQL"/>
<evidence type="ECO:0000256" key="4">
    <source>
        <dbReference type="ARBA" id="ARBA00022679"/>
    </source>
</evidence>
<evidence type="ECO:0000256" key="3">
    <source>
        <dbReference type="ARBA" id="ARBA00022490"/>
    </source>
</evidence>
<dbReference type="GO" id="GO:0047992">
    <property type="term" value="F:hydroxylysine kinase activity"/>
    <property type="evidence" value="ECO:0007669"/>
    <property type="project" value="UniProtKB-EC"/>
</dbReference>
<keyword evidence="5" id="KW-0418">Kinase</keyword>
<reference evidence="13" key="1">
    <citation type="submission" date="2016-04" db="UniProtKB">
        <authorList>
            <consortium name="WormBaseParasite"/>
        </authorList>
    </citation>
    <scope>IDENTIFICATION</scope>
</reference>
<evidence type="ECO:0000256" key="9">
    <source>
        <dbReference type="ARBA" id="ARBA00040505"/>
    </source>
</evidence>
<keyword evidence="12" id="KW-1185">Reference proteome</keyword>
<evidence type="ECO:0000256" key="1">
    <source>
        <dbReference type="ARBA" id="ARBA00004496"/>
    </source>
</evidence>
<proteinExistence type="inferred from homology"/>
<dbReference type="WBParaSite" id="HPLM_0000956601-mRNA-1">
    <property type="protein sequence ID" value="HPLM_0000956601-mRNA-1"/>
    <property type="gene ID" value="HPLM_0000956601"/>
</dbReference>
<comment type="catalytic activity">
    <reaction evidence="6">
        <text>(5R)-5-hydroxy-L-lysine + GTP = (5R)-5-phosphooxy-L-lysine + GDP + H(+)</text>
        <dbReference type="Rhea" id="RHEA:19049"/>
        <dbReference type="ChEBI" id="CHEBI:15378"/>
        <dbReference type="ChEBI" id="CHEBI:37565"/>
        <dbReference type="ChEBI" id="CHEBI:57882"/>
        <dbReference type="ChEBI" id="CHEBI:58189"/>
        <dbReference type="ChEBI" id="CHEBI:58357"/>
        <dbReference type="EC" id="2.7.1.81"/>
    </reaction>
</comment>
<keyword evidence="4" id="KW-0808">Transferase</keyword>
<evidence type="ECO:0000256" key="6">
    <source>
        <dbReference type="ARBA" id="ARBA00036820"/>
    </source>
</evidence>
<dbReference type="PANTHER" id="PTHR21064">
    <property type="entry name" value="AMINOGLYCOSIDE PHOSPHOTRANSFERASE DOMAIN-CONTAINING PROTEIN-RELATED"/>
    <property type="match status" value="1"/>
</dbReference>
<name>A0A0N4WFP9_HAEPC</name>
<dbReference type="Pfam" id="PF01636">
    <property type="entry name" value="APH"/>
    <property type="match status" value="1"/>
</dbReference>